<protein>
    <recommendedName>
        <fullName evidence="4">Carboxypeptidase-like protein</fullName>
    </recommendedName>
</protein>
<sequence length="318" mass="36475">MKNFFIFIYCIISLNAIAQTGKLNKFHLVDKITNKPVVTSVSILKAKLSITTEKDGIFVIPGELKTMTDSVIFSAQNYDDIKMPLAALSALDTIRLNRSNFEENRTERKFVKDTLLNDFRDEDVVHFAGLHDGAGSFNYLQIAQEFYTDKINTRLDALQIERLSFNLDTRYGMAISDEKHQKYQQIEFTKFKVRVYDIDAATGKPGRDLCDRVIEVNIKSSERARIKLKSYNIIIPHKSFFVAIEWMRDYYNAHYTVILAPNTSTRDKLMSYKPAIGISPVTGKKLNIWVLSTNHDWFPFTTFSPFGTDLAIKATVSY</sequence>
<evidence type="ECO:0000256" key="1">
    <source>
        <dbReference type="SAM" id="SignalP"/>
    </source>
</evidence>
<comment type="caution">
    <text evidence="2">The sequence shown here is derived from an EMBL/GenBank/DDBJ whole genome shotgun (WGS) entry which is preliminary data.</text>
</comment>
<name>A0ABW5YAJ4_9SPHI</name>
<organism evidence="2 3">
    <name type="scientific">Mucilaginibacter ximonensis</name>
    <dbReference type="NCBI Taxonomy" id="538021"/>
    <lineage>
        <taxon>Bacteria</taxon>
        <taxon>Pseudomonadati</taxon>
        <taxon>Bacteroidota</taxon>
        <taxon>Sphingobacteriia</taxon>
        <taxon>Sphingobacteriales</taxon>
        <taxon>Sphingobacteriaceae</taxon>
        <taxon>Mucilaginibacter</taxon>
    </lineage>
</organism>
<feature type="signal peptide" evidence="1">
    <location>
        <begin position="1"/>
        <end position="18"/>
    </location>
</feature>
<feature type="chain" id="PRO_5046676669" description="Carboxypeptidase-like protein" evidence="1">
    <location>
        <begin position="19"/>
        <end position="318"/>
    </location>
</feature>
<dbReference type="EMBL" id="JBHUPD010000001">
    <property type="protein sequence ID" value="MFD2872291.1"/>
    <property type="molecule type" value="Genomic_DNA"/>
</dbReference>
<gene>
    <name evidence="2" type="ORF">ACFS5N_07430</name>
</gene>
<proteinExistence type="predicted"/>
<evidence type="ECO:0000313" key="2">
    <source>
        <dbReference type="EMBL" id="MFD2872291.1"/>
    </source>
</evidence>
<dbReference type="RefSeq" id="WP_377183779.1">
    <property type="nucleotide sequence ID" value="NZ_JBHUPD010000001.1"/>
</dbReference>
<reference evidence="3" key="1">
    <citation type="journal article" date="2019" name="Int. J. Syst. Evol. Microbiol.">
        <title>The Global Catalogue of Microorganisms (GCM) 10K type strain sequencing project: providing services to taxonomists for standard genome sequencing and annotation.</title>
        <authorList>
            <consortium name="The Broad Institute Genomics Platform"/>
            <consortium name="The Broad Institute Genome Sequencing Center for Infectious Disease"/>
            <person name="Wu L."/>
            <person name="Ma J."/>
        </authorList>
    </citation>
    <scope>NUCLEOTIDE SEQUENCE [LARGE SCALE GENOMIC DNA]</scope>
    <source>
        <strain evidence="3">KCTC 22437</strain>
    </source>
</reference>
<keyword evidence="3" id="KW-1185">Reference proteome</keyword>
<evidence type="ECO:0008006" key="4">
    <source>
        <dbReference type="Google" id="ProtNLM"/>
    </source>
</evidence>
<accession>A0ABW5YAJ4</accession>
<keyword evidence="1" id="KW-0732">Signal</keyword>
<evidence type="ECO:0000313" key="3">
    <source>
        <dbReference type="Proteomes" id="UP001597557"/>
    </source>
</evidence>
<dbReference type="Proteomes" id="UP001597557">
    <property type="component" value="Unassembled WGS sequence"/>
</dbReference>